<evidence type="ECO:0000313" key="5">
    <source>
        <dbReference type="Proteomes" id="UP000298663"/>
    </source>
</evidence>
<organism evidence="4 5">
    <name type="scientific">Steinernema carpocapsae</name>
    <name type="common">Entomopathogenic nematode</name>
    <dbReference type="NCBI Taxonomy" id="34508"/>
    <lineage>
        <taxon>Eukaryota</taxon>
        <taxon>Metazoa</taxon>
        <taxon>Ecdysozoa</taxon>
        <taxon>Nematoda</taxon>
        <taxon>Chromadorea</taxon>
        <taxon>Rhabditida</taxon>
        <taxon>Tylenchina</taxon>
        <taxon>Panagrolaimomorpha</taxon>
        <taxon>Strongyloidoidea</taxon>
        <taxon>Steinernematidae</taxon>
        <taxon>Steinernema</taxon>
    </lineage>
</organism>
<dbReference type="SUPFAM" id="SSF56436">
    <property type="entry name" value="C-type lectin-like"/>
    <property type="match status" value="2"/>
</dbReference>
<feature type="signal peptide" evidence="2">
    <location>
        <begin position="1"/>
        <end position="19"/>
    </location>
</feature>
<dbReference type="InterPro" id="IPR016186">
    <property type="entry name" value="C-type_lectin-like/link_sf"/>
</dbReference>
<feature type="domain" description="C-type lectin" evidence="3">
    <location>
        <begin position="32"/>
        <end position="144"/>
    </location>
</feature>
<dbReference type="Gene3D" id="3.10.100.10">
    <property type="entry name" value="Mannose-Binding Protein A, subunit A"/>
    <property type="match status" value="2"/>
</dbReference>
<dbReference type="PROSITE" id="PS50041">
    <property type="entry name" value="C_TYPE_LECTIN_2"/>
    <property type="match status" value="2"/>
</dbReference>
<evidence type="ECO:0000313" key="4">
    <source>
        <dbReference type="EMBL" id="TKR83282.1"/>
    </source>
</evidence>
<keyword evidence="5" id="KW-1185">Reference proteome</keyword>
<dbReference type="Pfam" id="PF00059">
    <property type="entry name" value="Lectin_C"/>
    <property type="match status" value="2"/>
</dbReference>
<dbReference type="STRING" id="34508.A0A4U5NKL2"/>
<accession>A0A4U5NKL2</accession>
<feature type="chain" id="PRO_5020896132" description="C-type lectin domain-containing protein" evidence="2">
    <location>
        <begin position="20"/>
        <end position="298"/>
    </location>
</feature>
<reference evidence="4 5" key="1">
    <citation type="journal article" date="2015" name="Genome Biol.">
        <title>Comparative genomics of Steinernema reveals deeply conserved gene regulatory networks.</title>
        <authorList>
            <person name="Dillman A.R."/>
            <person name="Macchietto M."/>
            <person name="Porter C.F."/>
            <person name="Rogers A."/>
            <person name="Williams B."/>
            <person name="Antoshechkin I."/>
            <person name="Lee M.M."/>
            <person name="Goodwin Z."/>
            <person name="Lu X."/>
            <person name="Lewis E.E."/>
            <person name="Goodrich-Blair H."/>
            <person name="Stock S.P."/>
            <person name="Adams B.J."/>
            <person name="Sternberg P.W."/>
            <person name="Mortazavi A."/>
        </authorList>
    </citation>
    <scope>NUCLEOTIDE SEQUENCE [LARGE SCALE GENOMIC DNA]</scope>
    <source>
        <strain evidence="4 5">ALL</strain>
    </source>
</reference>
<dbReference type="SMART" id="SM00034">
    <property type="entry name" value="CLECT"/>
    <property type="match status" value="2"/>
</dbReference>
<evidence type="ECO:0000259" key="3">
    <source>
        <dbReference type="PROSITE" id="PS50041"/>
    </source>
</evidence>
<dbReference type="OrthoDB" id="5877119at2759"/>
<evidence type="ECO:0000256" key="2">
    <source>
        <dbReference type="SAM" id="SignalP"/>
    </source>
</evidence>
<dbReference type="PROSITE" id="PS00615">
    <property type="entry name" value="C_TYPE_LECTIN_1"/>
    <property type="match status" value="1"/>
</dbReference>
<evidence type="ECO:0000256" key="1">
    <source>
        <dbReference type="ARBA" id="ARBA00023157"/>
    </source>
</evidence>
<dbReference type="PANTHER" id="PTHR22803">
    <property type="entry name" value="MANNOSE, PHOSPHOLIPASE, LECTIN RECEPTOR RELATED"/>
    <property type="match status" value="1"/>
</dbReference>
<protein>
    <recommendedName>
        <fullName evidence="3">C-type lectin domain-containing protein</fullName>
    </recommendedName>
</protein>
<keyword evidence="2" id="KW-0732">Signal</keyword>
<keyword evidence="1" id="KW-1015">Disulfide bond</keyword>
<dbReference type="AlphaFoldDB" id="A0A4U5NKL2"/>
<proteinExistence type="predicted"/>
<dbReference type="CDD" id="cd00037">
    <property type="entry name" value="CLECT"/>
    <property type="match status" value="2"/>
</dbReference>
<dbReference type="InterPro" id="IPR001304">
    <property type="entry name" value="C-type_lectin-like"/>
</dbReference>
<comment type="caution">
    <text evidence="4">The sequence shown here is derived from an EMBL/GenBank/DDBJ whole genome shotgun (WGS) entry which is preliminary data.</text>
</comment>
<feature type="domain" description="C-type lectin" evidence="3">
    <location>
        <begin position="181"/>
        <end position="294"/>
    </location>
</feature>
<gene>
    <name evidence="4" type="ORF">L596_016903</name>
</gene>
<sequence length="298" mass="33217">MFLMRSLLPFLALPVLLSATPTCPSGSFLSVYGDKCFQVVELASTFQEAENVCVEFGGHLASVHDKWDNDALTVSDRMDKFWLGGRDQNNNDKWTWIDGSRFEYVYWAAGQPSKRSGKNCLIADAITGLWSASECSVKADFVCETSVRQNGSTTLAPTTTSSSSFHKPCPDGYTCDKNFGYYLVRDQMTWDNSENFCQQNNGHLASVHKDDEEGTVVAMTLNEEMESIWLGGVVNVEQNGQWNDNTPFNYTRWVPGAPDTAFVSTCIALQYSSEGPQIGWYNWDCQNTFAAICKVPLI</sequence>
<dbReference type="InterPro" id="IPR018378">
    <property type="entry name" value="C-type_lectin_CS"/>
</dbReference>
<name>A0A4U5NKL2_STECR</name>
<dbReference type="Proteomes" id="UP000298663">
    <property type="component" value="Unassembled WGS sequence"/>
</dbReference>
<dbReference type="EMBL" id="AZBU02000004">
    <property type="protein sequence ID" value="TKR83282.1"/>
    <property type="molecule type" value="Genomic_DNA"/>
</dbReference>
<reference evidence="4 5" key="2">
    <citation type="journal article" date="2019" name="G3 (Bethesda)">
        <title>Hybrid Assembly of the Genome of the Entomopathogenic Nematode Steinernema carpocapsae Identifies the X-Chromosome.</title>
        <authorList>
            <person name="Serra L."/>
            <person name="Macchietto M."/>
            <person name="Macias-Munoz A."/>
            <person name="McGill C.J."/>
            <person name="Rodriguez I.M."/>
            <person name="Rodriguez B."/>
            <person name="Murad R."/>
            <person name="Mortazavi A."/>
        </authorList>
    </citation>
    <scope>NUCLEOTIDE SEQUENCE [LARGE SCALE GENOMIC DNA]</scope>
    <source>
        <strain evidence="4 5">ALL</strain>
    </source>
</reference>
<dbReference type="InterPro" id="IPR050111">
    <property type="entry name" value="C-type_lectin/snaclec_domain"/>
</dbReference>
<dbReference type="InterPro" id="IPR016187">
    <property type="entry name" value="CTDL_fold"/>
</dbReference>